<keyword evidence="5" id="KW-0560">Oxidoreductase</keyword>
<evidence type="ECO:0000256" key="3">
    <source>
        <dbReference type="ARBA" id="ARBA00022723"/>
    </source>
</evidence>
<dbReference type="GO" id="GO:0046872">
    <property type="term" value="F:metal ion binding"/>
    <property type="evidence" value="ECO:0007669"/>
    <property type="project" value="UniProtKB-KW"/>
</dbReference>
<feature type="domain" description="Gamma-butyrobetaine hydroxylase-like N-terminal" evidence="8">
    <location>
        <begin position="36"/>
        <end position="102"/>
    </location>
</feature>
<reference evidence="9 10" key="1">
    <citation type="submission" date="2022-09" db="EMBL/GenBank/DDBJ databases">
        <authorList>
            <person name="Palmer J.M."/>
        </authorList>
    </citation>
    <scope>NUCLEOTIDE SEQUENCE [LARGE SCALE GENOMIC DNA]</scope>
    <source>
        <strain evidence="9 10">DSM 7382</strain>
    </source>
</reference>
<dbReference type="PANTHER" id="PTHR10696">
    <property type="entry name" value="GAMMA-BUTYROBETAINE HYDROXYLASE-RELATED"/>
    <property type="match status" value="1"/>
</dbReference>
<evidence type="ECO:0000256" key="2">
    <source>
        <dbReference type="ARBA" id="ARBA00008654"/>
    </source>
</evidence>
<evidence type="ECO:0000256" key="5">
    <source>
        <dbReference type="ARBA" id="ARBA00023002"/>
    </source>
</evidence>
<evidence type="ECO:0000313" key="10">
    <source>
        <dbReference type="Proteomes" id="UP001385951"/>
    </source>
</evidence>
<dbReference type="GO" id="GO:0005739">
    <property type="term" value="C:mitochondrion"/>
    <property type="evidence" value="ECO:0007669"/>
    <property type="project" value="TreeGrafter"/>
</dbReference>
<dbReference type="InterPro" id="IPR003819">
    <property type="entry name" value="TauD/TfdA-like"/>
</dbReference>
<dbReference type="GO" id="GO:0045329">
    <property type="term" value="P:carnitine biosynthetic process"/>
    <property type="evidence" value="ECO:0007669"/>
    <property type="project" value="TreeGrafter"/>
</dbReference>
<comment type="cofactor">
    <cofactor evidence="1">
        <name>Fe(2+)</name>
        <dbReference type="ChEBI" id="CHEBI:29033"/>
    </cofactor>
</comment>
<organism evidence="9 10">
    <name type="scientific">Cerrena zonata</name>
    <dbReference type="NCBI Taxonomy" id="2478898"/>
    <lineage>
        <taxon>Eukaryota</taxon>
        <taxon>Fungi</taxon>
        <taxon>Dikarya</taxon>
        <taxon>Basidiomycota</taxon>
        <taxon>Agaricomycotina</taxon>
        <taxon>Agaricomycetes</taxon>
        <taxon>Polyporales</taxon>
        <taxon>Cerrenaceae</taxon>
        <taxon>Cerrena</taxon>
    </lineage>
</organism>
<dbReference type="Gene3D" id="3.30.2020.30">
    <property type="match status" value="1"/>
</dbReference>
<accession>A0AAW0GTW8</accession>
<keyword evidence="4" id="KW-0223">Dioxygenase</keyword>
<comment type="similarity">
    <text evidence="2">Belongs to the gamma-BBH/TMLD family.</text>
</comment>
<gene>
    <name evidence="9" type="ORF">QCA50_004434</name>
</gene>
<evidence type="ECO:0000256" key="1">
    <source>
        <dbReference type="ARBA" id="ARBA00001954"/>
    </source>
</evidence>
<evidence type="ECO:0000256" key="6">
    <source>
        <dbReference type="ARBA" id="ARBA00023004"/>
    </source>
</evidence>
<dbReference type="Pfam" id="PF06155">
    <property type="entry name" value="GBBH-like_N"/>
    <property type="match status" value="1"/>
</dbReference>
<feature type="domain" description="TauD/TfdA-like" evidence="7">
    <location>
        <begin position="147"/>
        <end position="387"/>
    </location>
</feature>
<dbReference type="SUPFAM" id="SSF51197">
    <property type="entry name" value="Clavaminate synthase-like"/>
    <property type="match status" value="1"/>
</dbReference>
<sequence length="408" mass="46938">MLSLLHRKLYTGFYIGRRTLASVAPGSSSSLLYNGTTYPFRWLRDSCQCPECIHPSTRQKLHRSSDITANIHPAPDGIQVREDGVEIQWDTGHRSFYPSEILHNHGSPQNLRKFHKDVDPVTWNAERIRDSKTLFVPYEEMQEKPGKLKALEQLAKYGLLLVTNVPTSETSHESCEVRTLAQMFGEIRTTFYGELWDVKNIRNSTNIAYTNLDLGYHIDLQYFNHPPRYQFLHCLRNRVQGGVSLFVDAIYAAQELREKYPEDFNLLTTIPVTFHYINDGHHLHNAHPTIELAAVSGNPAELRPIRHINYSPPFQAPLPLSTPSEFYSALKRFASLLDRPTSRFEYLLREGDAVIFDNRRVLHARTAFTDNDGEGQMEVNRWLKGCYVEADSVFDRLRVLRSSFGKDV</sequence>
<dbReference type="Pfam" id="PF02668">
    <property type="entry name" value="TauD"/>
    <property type="match status" value="1"/>
</dbReference>
<dbReference type="PANTHER" id="PTHR10696:SF25">
    <property type="entry name" value="OXIDOREDUCTASE AIM17-RELATED"/>
    <property type="match status" value="1"/>
</dbReference>
<dbReference type="Proteomes" id="UP001385951">
    <property type="component" value="Unassembled WGS sequence"/>
</dbReference>
<keyword evidence="6" id="KW-0408">Iron</keyword>
<dbReference type="GO" id="GO:0016706">
    <property type="term" value="F:2-oxoglutarate-dependent dioxygenase activity"/>
    <property type="evidence" value="ECO:0007669"/>
    <property type="project" value="UniProtKB-ARBA"/>
</dbReference>
<proteinExistence type="inferred from homology"/>
<protein>
    <recommendedName>
        <fullName evidence="11">Clavaminate synthase-like protein</fullName>
    </recommendedName>
</protein>
<evidence type="ECO:0000259" key="8">
    <source>
        <dbReference type="Pfam" id="PF06155"/>
    </source>
</evidence>
<evidence type="ECO:0000256" key="4">
    <source>
        <dbReference type="ARBA" id="ARBA00022964"/>
    </source>
</evidence>
<evidence type="ECO:0000259" key="7">
    <source>
        <dbReference type="Pfam" id="PF02668"/>
    </source>
</evidence>
<comment type="caution">
    <text evidence="9">The sequence shown here is derived from an EMBL/GenBank/DDBJ whole genome shotgun (WGS) entry which is preliminary data.</text>
</comment>
<keyword evidence="3" id="KW-0479">Metal-binding</keyword>
<name>A0AAW0GTW8_9APHY</name>
<dbReference type="CDD" id="cd00250">
    <property type="entry name" value="CAS_like"/>
    <property type="match status" value="1"/>
</dbReference>
<dbReference type="AlphaFoldDB" id="A0AAW0GTW8"/>
<evidence type="ECO:0000313" key="9">
    <source>
        <dbReference type="EMBL" id="KAK7692800.1"/>
    </source>
</evidence>
<dbReference type="InterPro" id="IPR042098">
    <property type="entry name" value="TauD-like_sf"/>
</dbReference>
<dbReference type="InterPro" id="IPR010376">
    <property type="entry name" value="GBBH-like_N"/>
</dbReference>
<dbReference type="InterPro" id="IPR050411">
    <property type="entry name" value="AlphaKG_dependent_hydroxylases"/>
</dbReference>
<dbReference type="EMBL" id="JASBNA010000004">
    <property type="protein sequence ID" value="KAK7692800.1"/>
    <property type="molecule type" value="Genomic_DNA"/>
</dbReference>
<keyword evidence="10" id="KW-1185">Reference proteome</keyword>
<dbReference type="InterPro" id="IPR038492">
    <property type="entry name" value="GBBH-like_N_sf"/>
</dbReference>
<evidence type="ECO:0008006" key="11">
    <source>
        <dbReference type="Google" id="ProtNLM"/>
    </source>
</evidence>
<dbReference type="Gene3D" id="3.60.130.10">
    <property type="entry name" value="Clavaminate synthase-like"/>
    <property type="match status" value="1"/>
</dbReference>